<evidence type="ECO:0000313" key="10">
    <source>
        <dbReference type="Proteomes" id="UP001500603"/>
    </source>
</evidence>
<keyword evidence="10" id="KW-1185">Reference proteome</keyword>
<dbReference type="CDD" id="cd06550">
    <property type="entry name" value="TM_ABC_iron-siderophores_like"/>
    <property type="match status" value="1"/>
</dbReference>
<dbReference type="EMBL" id="BAABJM010000002">
    <property type="protein sequence ID" value="GAA5050826.1"/>
    <property type="molecule type" value="Genomic_DNA"/>
</dbReference>
<gene>
    <name evidence="9" type="ORF">GCM10023318_21500</name>
</gene>
<keyword evidence="5 8" id="KW-0812">Transmembrane</keyword>
<feature type="transmembrane region" description="Helical" evidence="8">
    <location>
        <begin position="147"/>
        <end position="166"/>
    </location>
</feature>
<dbReference type="InterPro" id="IPR037294">
    <property type="entry name" value="ABC_BtuC-like"/>
</dbReference>
<organism evidence="9 10">
    <name type="scientific">Nocardia callitridis</name>
    <dbReference type="NCBI Taxonomy" id="648753"/>
    <lineage>
        <taxon>Bacteria</taxon>
        <taxon>Bacillati</taxon>
        <taxon>Actinomycetota</taxon>
        <taxon>Actinomycetes</taxon>
        <taxon>Mycobacteriales</taxon>
        <taxon>Nocardiaceae</taxon>
        <taxon>Nocardia</taxon>
    </lineage>
</organism>
<dbReference type="Gene3D" id="1.10.3470.10">
    <property type="entry name" value="ABC transporter involved in vitamin B12 uptake, BtuC"/>
    <property type="match status" value="1"/>
</dbReference>
<protein>
    <submittedName>
        <fullName evidence="9">Iron ABC transporter permease</fullName>
    </submittedName>
</protein>
<dbReference type="Pfam" id="PF01032">
    <property type="entry name" value="FecCD"/>
    <property type="match status" value="1"/>
</dbReference>
<evidence type="ECO:0000313" key="9">
    <source>
        <dbReference type="EMBL" id="GAA5050826.1"/>
    </source>
</evidence>
<feature type="transmembrane region" description="Helical" evidence="8">
    <location>
        <begin position="279"/>
        <end position="301"/>
    </location>
</feature>
<feature type="transmembrane region" description="Helical" evidence="8">
    <location>
        <begin position="60"/>
        <end position="79"/>
    </location>
</feature>
<dbReference type="PANTHER" id="PTHR30472">
    <property type="entry name" value="FERRIC ENTEROBACTIN TRANSPORT SYSTEM PERMEASE PROTEIN"/>
    <property type="match status" value="1"/>
</dbReference>
<feature type="transmembrane region" description="Helical" evidence="8">
    <location>
        <begin position="240"/>
        <end position="267"/>
    </location>
</feature>
<feature type="transmembrane region" description="Helical" evidence="8">
    <location>
        <begin position="91"/>
        <end position="112"/>
    </location>
</feature>
<name>A0ABP9K699_9NOCA</name>
<keyword evidence="6 8" id="KW-1133">Transmembrane helix</keyword>
<sequence length="333" mass="34047">MTVRKRRLVGVAALVGFVALTVVASLVIGAQSTSPAQVWHALFAADASPGDELVWKLRMPRTLLGVMVGVALGVAGALLQGHTRNPLADTGLLGLNAGAAFAVVLSIHLLHITDPGGYIWFALLGSLIAAFIVFGVSALGRGGGDPLSLAIAGAAVTFFLQAMTNALALDDITAFDSFRFWIVGALGGRDLHVAAQVAPFLVVGLLLAAINTPALNVLALGEDTARALGGRVRVTRAVGLAAVALLSGAATAACGPIAFLGLVVPHVARWITGPDHRWLVPYSGLLGAAVLLAADVVGRVVVPPGELSVGIALAVFGAPCFVMLVRRRRLAVL</sequence>
<dbReference type="RefSeq" id="WP_345495103.1">
    <property type="nucleotide sequence ID" value="NZ_BAABJM010000002.1"/>
</dbReference>
<evidence type="ECO:0000256" key="3">
    <source>
        <dbReference type="ARBA" id="ARBA00022448"/>
    </source>
</evidence>
<keyword evidence="4" id="KW-1003">Cell membrane</keyword>
<reference evidence="10" key="1">
    <citation type="journal article" date="2019" name="Int. J. Syst. Evol. Microbiol.">
        <title>The Global Catalogue of Microorganisms (GCM) 10K type strain sequencing project: providing services to taxonomists for standard genome sequencing and annotation.</title>
        <authorList>
            <consortium name="The Broad Institute Genomics Platform"/>
            <consortium name="The Broad Institute Genome Sequencing Center for Infectious Disease"/>
            <person name="Wu L."/>
            <person name="Ma J."/>
        </authorList>
    </citation>
    <scope>NUCLEOTIDE SEQUENCE [LARGE SCALE GENOMIC DNA]</scope>
    <source>
        <strain evidence="10">JCM 18298</strain>
    </source>
</reference>
<evidence type="ECO:0000256" key="7">
    <source>
        <dbReference type="ARBA" id="ARBA00023136"/>
    </source>
</evidence>
<feature type="transmembrane region" description="Helical" evidence="8">
    <location>
        <begin position="200"/>
        <end position="220"/>
    </location>
</feature>
<accession>A0ABP9K699</accession>
<evidence type="ECO:0000256" key="6">
    <source>
        <dbReference type="ARBA" id="ARBA00022989"/>
    </source>
</evidence>
<comment type="caution">
    <text evidence="9">The sequence shown here is derived from an EMBL/GenBank/DDBJ whole genome shotgun (WGS) entry which is preliminary data.</text>
</comment>
<dbReference type="InterPro" id="IPR000522">
    <property type="entry name" value="ABC_transptr_permease_BtuC"/>
</dbReference>
<comment type="subcellular location">
    <subcellularLocation>
        <location evidence="1">Cell membrane</location>
        <topology evidence="1">Multi-pass membrane protein</topology>
    </subcellularLocation>
</comment>
<evidence type="ECO:0000256" key="4">
    <source>
        <dbReference type="ARBA" id="ARBA00022475"/>
    </source>
</evidence>
<evidence type="ECO:0000256" key="5">
    <source>
        <dbReference type="ARBA" id="ARBA00022692"/>
    </source>
</evidence>
<evidence type="ECO:0000256" key="1">
    <source>
        <dbReference type="ARBA" id="ARBA00004651"/>
    </source>
</evidence>
<proteinExistence type="inferred from homology"/>
<dbReference type="SUPFAM" id="SSF81345">
    <property type="entry name" value="ABC transporter involved in vitamin B12 uptake, BtuC"/>
    <property type="match status" value="1"/>
</dbReference>
<feature type="transmembrane region" description="Helical" evidence="8">
    <location>
        <begin position="307"/>
        <end position="325"/>
    </location>
</feature>
<comment type="similarity">
    <text evidence="2">Belongs to the binding-protein-dependent transport system permease family. FecCD subfamily.</text>
</comment>
<dbReference type="PANTHER" id="PTHR30472:SF1">
    <property type="entry name" value="FE(3+) DICITRATE TRANSPORT SYSTEM PERMEASE PROTEIN FECC-RELATED"/>
    <property type="match status" value="1"/>
</dbReference>
<feature type="transmembrane region" description="Helical" evidence="8">
    <location>
        <begin position="118"/>
        <end position="140"/>
    </location>
</feature>
<keyword evidence="7 8" id="KW-0472">Membrane</keyword>
<keyword evidence="3" id="KW-0813">Transport</keyword>
<dbReference type="Proteomes" id="UP001500603">
    <property type="component" value="Unassembled WGS sequence"/>
</dbReference>
<evidence type="ECO:0000256" key="2">
    <source>
        <dbReference type="ARBA" id="ARBA00007935"/>
    </source>
</evidence>
<evidence type="ECO:0000256" key="8">
    <source>
        <dbReference type="SAM" id="Phobius"/>
    </source>
</evidence>